<dbReference type="Proteomes" id="UP000305541">
    <property type="component" value="Unassembled WGS sequence"/>
</dbReference>
<feature type="domain" description="Bacterial Ig" evidence="4">
    <location>
        <begin position="806"/>
        <end position="886"/>
    </location>
</feature>
<feature type="region of interest" description="Disordered" evidence="2">
    <location>
        <begin position="224"/>
        <end position="262"/>
    </location>
</feature>
<keyword evidence="1" id="KW-0732">Signal</keyword>
<feature type="domain" description="Bacterial Ig" evidence="4">
    <location>
        <begin position="733"/>
        <end position="800"/>
    </location>
</feature>
<feature type="compositionally biased region" description="Low complexity" evidence="2">
    <location>
        <begin position="143"/>
        <end position="156"/>
    </location>
</feature>
<dbReference type="Pfam" id="PF17936">
    <property type="entry name" value="Big_6"/>
    <property type="match status" value="7"/>
</dbReference>
<keyword evidence="3" id="KW-0472">Membrane</keyword>
<feature type="compositionally biased region" description="Low complexity" evidence="2">
    <location>
        <begin position="64"/>
        <end position="136"/>
    </location>
</feature>
<feature type="compositionally biased region" description="Polar residues" evidence="2">
    <location>
        <begin position="224"/>
        <end position="241"/>
    </location>
</feature>
<feature type="domain" description="Bacterial Ig" evidence="4">
    <location>
        <begin position="894"/>
        <end position="974"/>
    </location>
</feature>
<name>A0A5R9BSB3_9LACO</name>
<feature type="compositionally biased region" description="Basic and acidic residues" evidence="2">
    <location>
        <begin position="248"/>
        <end position="257"/>
    </location>
</feature>
<dbReference type="OrthoDB" id="2249813at2"/>
<dbReference type="AlphaFoldDB" id="A0A5R9BSB3"/>
<dbReference type="Pfam" id="PF19258">
    <property type="entry name" value="KxYKxGKxW_sig"/>
    <property type="match status" value="1"/>
</dbReference>
<evidence type="ECO:0000256" key="3">
    <source>
        <dbReference type="SAM" id="Phobius"/>
    </source>
</evidence>
<feature type="domain" description="Bacterial Ig" evidence="4">
    <location>
        <begin position="980"/>
        <end position="1056"/>
    </location>
</feature>
<feature type="region of interest" description="Disordered" evidence="2">
    <location>
        <begin position="64"/>
        <end position="194"/>
    </location>
</feature>
<keyword evidence="3" id="KW-0812">Transmembrane</keyword>
<feature type="compositionally biased region" description="Polar residues" evidence="2">
    <location>
        <begin position="981"/>
        <end position="995"/>
    </location>
</feature>
<evidence type="ECO:0000256" key="1">
    <source>
        <dbReference type="ARBA" id="ARBA00022729"/>
    </source>
</evidence>
<evidence type="ECO:0000313" key="6">
    <source>
        <dbReference type="Proteomes" id="UP000305541"/>
    </source>
</evidence>
<proteinExistence type="predicted"/>
<evidence type="ECO:0000259" key="4">
    <source>
        <dbReference type="Pfam" id="PF17936"/>
    </source>
</evidence>
<reference evidence="5 6" key="1">
    <citation type="submission" date="2019-05" db="EMBL/GenBank/DDBJ databases">
        <title>The metagenome of a microbial culture collection derived from dairy environment covers the genomic content of the human microbiome.</title>
        <authorList>
            <person name="Roder T."/>
            <person name="Wuthrich D."/>
            <person name="Sattari Z."/>
            <person name="Von Ah U."/>
            <person name="Bar C."/>
            <person name="Ronchi F."/>
            <person name="Macpherson A.J."/>
            <person name="Ganal-Vonarburg S.C."/>
            <person name="Bruggmann R."/>
            <person name="Vergeres G."/>
        </authorList>
    </citation>
    <scope>NUCLEOTIDE SEQUENCE [LARGE SCALE GENOMIC DNA]</scope>
    <source>
        <strain evidence="5 6">FAM 18815</strain>
    </source>
</reference>
<evidence type="ECO:0000256" key="2">
    <source>
        <dbReference type="SAM" id="MobiDB-lite"/>
    </source>
</evidence>
<feature type="transmembrane region" description="Helical" evidence="3">
    <location>
        <begin position="34"/>
        <end position="53"/>
    </location>
</feature>
<accession>A0A5R9BSB3</accession>
<feature type="domain" description="Bacterial Ig" evidence="4">
    <location>
        <begin position="640"/>
        <end position="710"/>
    </location>
</feature>
<evidence type="ECO:0000313" key="5">
    <source>
        <dbReference type="EMBL" id="TLQ03469.1"/>
    </source>
</evidence>
<organism evidence="5 6">
    <name type="scientific">Pediococcus stilesii</name>
    <dbReference type="NCBI Taxonomy" id="331679"/>
    <lineage>
        <taxon>Bacteria</taxon>
        <taxon>Bacillati</taxon>
        <taxon>Bacillota</taxon>
        <taxon>Bacilli</taxon>
        <taxon>Lactobacillales</taxon>
        <taxon>Lactobacillaceae</taxon>
        <taxon>Pediococcus</taxon>
    </lineage>
</organism>
<gene>
    <name evidence="5" type="ORF">FEZ51_09230</name>
</gene>
<feature type="region of interest" description="Disordered" evidence="2">
    <location>
        <begin position="893"/>
        <end position="916"/>
    </location>
</feature>
<dbReference type="NCBIfam" id="TIGR03715">
    <property type="entry name" value="KxYKxGKxW"/>
    <property type="match status" value="1"/>
</dbReference>
<feature type="domain" description="Bacterial Ig" evidence="4">
    <location>
        <begin position="563"/>
        <end position="627"/>
    </location>
</feature>
<protein>
    <recommendedName>
        <fullName evidence="4">Bacterial Ig domain-containing protein</fullName>
    </recommendedName>
</protein>
<dbReference type="InterPro" id="IPR041498">
    <property type="entry name" value="Big_6"/>
</dbReference>
<dbReference type="Gene3D" id="2.60.40.10">
    <property type="entry name" value="Immunoglobulins"/>
    <property type="match status" value="3"/>
</dbReference>
<keyword evidence="3" id="KW-1133">Transmembrane helix</keyword>
<feature type="domain" description="Bacterial Ig" evidence="4">
    <location>
        <begin position="474"/>
        <end position="544"/>
    </location>
</feature>
<feature type="region of interest" description="Disordered" evidence="2">
    <location>
        <begin position="976"/>
        <end position="1025"/>
    </location>
</feature>
<dbReference type="EMBL" id="VBTH01000022">
    <property type="protein sequence ID" value="TLQ03469.1"/>
    <property type="molecule type" value="Genomic_DNA"/>
</dbReference>
<dbReference type="InterPro" id="IPR022263">
    <property type="entry name" value="KxYKxGKxW"/>
</dbReference>
<dbReference type="InterPro" id="IPR013783">
    <property type="entry name" value="Ig-like_fold"/>
</dbReference>
<feature type="compositionally biased region" description="Low complexity" evidence="2">
    <location>
        <begin position="163"/>
        <end position="194"/>
    </location>
</feature>
<comment type="caution">
    <text evidence="5">The sequence shown here is derived from an EMBL/GenBank/DDBJ whole genome shotgun (WGS) entry which is preliminary data.</text>
</comment>
<feature type="compositionally biased region" description="Polar residues" evidence="2">
    <location>
        <begin position="895"/>
        <end position="916"/>
    </location>
</feature>
<sequence length="1058" mass="109294">MGGIQMKHFNGNKNNNVTDAKVTNFRMFKVKKQWIFASAVMLSMLGAGMAGTYEAKADTVDTETTTTVTQAKNQNSAATSATSSAATSESTSTPPSSSAPVSKTDSSATSSAAPVAKETPSSSSVSDSAQSSASDAKTVSQKSDASSSATQAESSATPNEMKSSASPTTNSSSASNPNSTASSNASSASSSSATTETSSAASSASSKAPDTNLSSAADQIKDTTSTSNAALNDAKSTAKNETITKAADQTKKTDTNKKNKNTTKLPDYLEAIAKKYPNLRASLELFATGSLAASGTAADGLDKNSDGTYRGILTLIYQGTSISIQANEGVDFVIQVPVELQELFATPEFSKYISGGFEFNVDFLWGGSYTYKQSDIEVASDGSQVTFKNANQNFVAGVKFVTVTININLGQAVTDTGLVIDESNDNYTFNSALIQHGSFIDWNLLGNYGAETQLQTNDLMPDAHAGLNKPFVSQPVTDTDTNVIGTGVPGATITIYNGDRSQKLGQGTVNDQGFYKVTIPSQDAGTTINVTQTVNGKESDATAVIIQHAPVVLKDPTITSGYTGDTVVNGNGNKAGDLIVIKDADGRVLGQDYVKTDGTFSVKISRPLVEGETITAQETNGRDQSGDSPYVVATQNQIDDPQVNDVYVGDKFVSGKGQNYNDKITVTDVLTGKVLGTAFVQEDGSFYVPISGTLTFGQILRVTESDPNGHDKPGNTNVQVKQHVPSVPSIKGDVYTNTTVITGTADPNTDITIKVGGNVIGSGRTDAQGNYSITIAPQKSGTVIEVTSTLNGVESQAARTSVKIPAPTAEAPQAGARTITGKGSEANNTIKIYDATGKQIGIGLVSDDGSFIATTTRALVAGEKLTIVEVNTDNNTNSDPGSVTVQEAPVHIGTPSVNDATAGDTTITGQGQTEGNTITVTDANGNTIGTGSVGAGGKIEVNLNRPLVVGEKVNVVESDKAGNKSDPATVTVKDQEGIPAPQNTNASSFSGTVTGKGSKPGNTIIVKDADGNELGRGTIDKSGSFTIDGLTLNPGDTIYVTETDGTNTSPAAEVIVEE</sequence>